<evidence type="ECO:0000313" key="1">
    <source>
        <dbReference type="EMBL" id="KDP25177.1"/>
    </source>
</evidence>
<organism evidence="1 2">
    <name type="scientific">Jatropha curcas</name>
    <name type="common">Barbados nut</name>
    <dbReference type="NCBI Taxonomy" id="180498"/>
    <lineage>
        <taxon>Eukaryota</taxon>
        <taxon>Viridiplantae</taxon>
        <taxon>Streptophyta</taxon>
        <taxon>Embryophyta</taxon>
        <taxon>Tracheophyta</taxon>
        <taxon>Spermatophyta</taxon>
        <taxon>Magnoliopsida</taxon>
        <taxon>eudicotyledons</taxon>
        <taxon>Gunneridae</taxon>
        <taxon>Pentapetalae</taxon>
        <taxon>rosids</taxon>
        <taxon>fabids</taxon>
        <taxon>Malpighiales</taxon>
        <taxon>Euphorbiaceae</taxon>
        <taxon>Crotonoideae</taxon>
        <taxon>Jatropheae</taxon>
        <taxon>Jatropha</taxon>
    </lineage>
</organism>
<accession>A0A067JMR3</accession>
<evidence type="ECO:0000313" key="2">
    <source>
        <dbReference type="Proteomes" id="UP000027138"/>
    </source>
</evidence>
<dbReference type="Proteomes" id="UP000027138">
    <property type="component" value="Unassembled WGS sequence"/>
</dbReference>
<dbReference type="OrthoDB" id="830446at2759"/>
<dbReference type="AlphaFoldDB" id="A0A067JMR3"/>
<protein>
    <submittedName>
        <fullName evidence="1">Uncharacterized protein</fullName>
    </submittedName>
</protein>
<proteinExistence type="predicted"/>
<name>A0A067JMR3_JATCU</name>
<dbReference type="PANTHER" id="PTHR34361:SF6">
    <property type="entry name" value="POX DOMAIN-CONTAINING PROTEIN"/>
    <property type="match status" value="1"/>
</dbReference>
<sequence length="564" mass="62563">MSSDHTERASSSRLSPLARPFNLNPNSLHHQYQPQYLNVDLSHFDAYANHSSSSSLQYGSQLPFNILQIPRWKDKDGAVPVPGAFSSKRGKSPAEELKALGELSESLHGKCIGISGKENEDRSKEQQIEVECVPFSTISELWPNTITEYPQSEMCPTTYRSCDSNIISCERNLSQLFDSYAAKLRISYSSDSDFPVQVSAASDAHTYYLPFDLLLHQNLYSEVHGAVSNNNQFNCNPSSIKESYTLLDNNDKEVFHELMMAKYDDGKDGKSIAHEVIDSLTVSKSELHITHPSSPHYLTLKLHGTEEDDPVEYSSKMLGENDSDLDSPCWKGTMTANQSTLEHPGHVNLQHLKSGQEALSSFSPLSSQFSSSDDEQNINYCESECDGDNASLFLKSASLTVSLPSEELISTNSITAGSSSSEQRNRIGIHSSNNICLPDEEHALLKKNGPNVAGFARWIEDPRHDDSTSISFASNVFSSSSCTVGVPADFTETHGSATRSFSMPPRLDIQRIVITMNELSELLMQKYSNDLDSLNEHEHDIIQSIISNLTVCIRNWVVRKNSDA</sequence>
<dbReference type="PANTHER" id="PTHR34361">
    <property type="entry name" value="OS08G0157800 PROTEIN"/>
    <property type="match status" value="1"/>
</dbReference>
<keyword evidence="2" id="KW-1185">Reference proteome</keyword>
<reference evidence="1 2" key="1">
    <citation type="journal article" date="2014" name="PLoS ONE">
        <title>Global Analysis of Gene Expression Profiles in Physic Nut (Jatropha curcas L.) Seedlings Exposed to Salt Stress.</title>
        <authorList>
            <person name="Zhang L."/>
            <person name="Zhang C."/>
            <person name="Wu P."/>
            <person name="Chen Y."/>
            <person name="Li M."/>
            <person name="Jiang H."/>
            <person name="Wu G."/>
        </authorList>
    </citation>
    <scope>NUCLEOTIDE SEQUENCE [LARGE SCALE GENOMIC DNA]</scope>
    <source>
        <strain evidence="2">cv. GZQX0401</strain>
        <tissue evidence="1">Young leaves</tissue>
    </source>
</reference>
<gene>
    <name evidence="1" type="ORF">JCGZ_20333</name>
</gene>
<dbReference type="EMBL" id="KK914993">
    <property type="protein sequence ID" value="KDP25177.1"/>
    <property type="molecule type" value="Genomic_DNA"/>
</dbReference>